<dbReference type="GO" id="GO:0003714">
    <property type="term" value="F:transcription corepressor activity"/>
    <property type="evidence" value="ECO:0007669"/>
    <property type="project" value="TreeGrafter"/>
</dbReference>
<proteinExistence type="predicted"/>
<evidence type="ECO:0000256" key="4">
    <source>
        <dbReference type="ARBA" id="ARBA00023027"/>
    </source>
</evidence>
<feature type="domain" description="PARP catalytic" evidence="7">
    <location>
        <begin position="1"/>
        <end position="118"/>
    </location>
</feature>
<evidence type="ECO:0000256" key="5">
    <source>
        <dbReference type="ARBA" id="ARBA00023242"/>
    </source>
</evidence>
<keyword evidence="2 6" id="KW-0328">Glycosyltransferase</keyword>
<evidence type="ECO:0000259" key="7">
    <source>
        <dbReference type="PROSITE" id="PS51059"/>
    </source>
</evidence>
<protein>
    <recommendedName>
        <fullName evidence="6">Poly [ADP-ribose] polymerase</fullName>
        <shortName evidence="6">PARP</shortName>
        <ecNumber evidence="6">2.4.2.-</ecNumber>
    </recommendedName>
</protein>
<dbReference type="GO" id="GO:0005634">
    <property type="term" value="C:nucleus"/>
    <property type="evidence" value="ECO:0007669"/>
    <property type="project" value="UniProtKB-SubCell"/>
</dbReference>
<dbReference type="GO" id="GO:0010629">
    <property type="term" value="P:negative regulation of gene expression"/>
    <property type="evidence" value="ECO:0007669"/>
    <property type="project" value="TreeGrafter"/>
</dbReference>
<dbReference type="GO" id="GO:0003950">
    <property type="term" value="F:NAD+ poly-ADP-ribosyltransferase activity"/>
    <property type="evidence" value="ECO:0007669"/>
    <property type="project" value="UniProtKB-UniRule"/>
</dbReference>
<keyword evidence="3 6" id="KW-0808">Transferase</keyword>
<dbReference type="GO" id="GO:0005737">
    <property type="term" value="C:cytoplasm"/>
    <property type="evidence" value="ECO:0007669"/>
    <property type="project" value="TreeGrafter"/>
</dbReference>
<reference evidence="8" key="2">
    <citation type="submission" date="2020-11" db="EMBL/GenBank/DDBJ databases">
        <authorList>
            <person name="McCartney M.A."/>
            <person name="Auch B."/>
            <person name="Kono T."/>
            <person name="Mallez S."/>
            <person name="Becker A."/>
            <person name="Gohl D.M."/>
            <person name="Silverstein K.A.T."/>
            <person name="Koren S."/>
            <person name="Bechman K.B."/>
            <person name="Herman A."/>
            <person name="Abrahante J.E."/>
            <person name="Garbe J."/>
        </authorList>
    </citation>
    <scope>NUCLEOTIDE SEQUENCE</scope>
    <source>
        <strain evidence="8">Duluth1</strain>
        <tissue evidence="8">Whole animal</tissue>
    </source>
</reference>
<comment type="subcellular location">
    <subcellularLocation>
        <location evidence="1">Nucleus</location>
    </subcellularLocation>
</comment>
<evidence type="ECO:0000256" key="2">
    <source>
        <dbReference type="ARBA" id="ARBA00022676"/>
    </source>
</evidence>
<evidence type="ECO:0000313" key="9">
    <source>
        <dbReference type="Proteomes" id="UP000828390"/>
    </source>
</evidence>
<dbReference type="EC" id="2.4.2.-" evidence="6"/>
<evidence type="ECO:0000256" key="6">
    <source>
        <dbReference type="RuleBase" id="RU362114"/>
    </source>
</evidence>
<accession>A0A9D4RN38</accession>
<dbReference type="PROSITE" id="PS51059">
    <property type="entry name" value="PARP_CATALYTIC"/>
    <property type="match status" value="1"/>
</dbReference>
<evidence type="ECO:0000256" key="1">
    <source>
        <dbReference type="ARBA" id="ARBA00004123"/>
    </source>
</evidence>
<dbReference type="PANTHER" id="PTHR14453">
    <property type="entry name" value="PARP/ZINC FINGER CCCH TYPE DOMAIN CONTAINING PROTEIN"/>
    <property type="match status" value="1"/>
</dbReference>
<dbReference type="Gene3D" id="3.90.228.10">
    <property type="match status" value="1"/>
</dbReference>
<reference evidence="8" key="1">
    <citation type="journal article" date="2019" name="bioRxiv">
        <title>The Genome of the Zebra Mussel, Dreissena polymorpha: A Resource for Invasive Species Research.</title>
        <authorList>
            <person name="McCartney M.A."/>
            <person name="Auch B."/>
            <person name="Kono T."/>
            <person name="Mallez S."/>
            <person name="Zhang Y."/>
            <person name="Obille A."/>
            <person name="Becker A."/>
            <person name="Abrahante J.E."/>
            <person name="Garbe J."/>
            <person name="Badalamenti J.P."/>
            <person name="Herman A."/>
            <person name="Mangelson H."/>
            <person name="Liachko I."/>
            <person name="Sullivan S."/>
            <person name="Sone E.D."/>
            <person name="Koren S."/>
            <person name="Silverstein K.A.T."/>
            <person name="Beckman K.B."/>
            <person name="Gohl D.M."/>
        </authorList>
    </citation>
    <scope>NUCLEOTIDE SEQUENCE</scope>
    <source>
        <strain evidence="8">Duluth1</strain>
        <tissue evidence="8">Whole animal</tissue>
    </source>
</reference>
<dbReference type="EMBL" id="JAIWYP010000002">
    <property type="protein sequence ID" value="KAH3872417.1"/>
    <property type="molecule type" value="Genomic_DNA"/>
</dbReference>
<dbReference type="PANTHER" id="PTHR14453:SF67">
    <property type="entry name" value="POLY [ADP-RIBOSE] POLYMERASE"/>
    <property type="match status" value="1"/>
</dbReference>
<comment type="caution">
    <text evidence="8">The sequence shown here is derived from an EMBL/GenBank/DDBJ whole genome shotgun (WGS) entry which is preliminary data.</text>
</comment>
<dbReference type="Pfam" id="PF00644">
    <property type="entry name" value="PARP"/>
    <property type="match status" value="1"/>
</dbReference>
<evidence type="ECO:0000256" key="3">
    <source>
        <dbReference type="ARBA" id="ARBA00022679"/>
    </source>
</evidence>
<dbReference type="InterPro" id="IPR052056">
    <property type="entry name" value="Mono-ARTD/PARP"/>
</dbReference>
<evidence type="ECO:0000313" key="8">
    <source>
        <dbReference type="EMBL" id="KAH3872417.1"/>
    </source>
</evidence>
<gene>
    <name evidence="8" type="ORF">DPMN_035633</name>
</gene>
<sequence>MHLTLFPRERLQCFFGITNSDLLTGTYFGKGVYFAGDASYSAQAYLAGQNSHRHMFLVKALTGEYIKGNRDMRHLPAKDPAKPEELYDCAVDDVTKPMEFVIFSDTQAYPEYLVTYTL</sequence>
<dbReference type="AlphaFoldDB" id="A0A9D4RN38"/>
<dbReference type="Proteomes" id="UP000828390">
    <property type="component" value="Unassembled WGS sequence"/>
</dbReference>
<keyword evidence="4 6" id="KW-0520">NAD</keyword>
<keyword evidence="5" id="KW-0539">Nucleus</keyword>
<dbReference type="InterPro" id="IPR012317">
    <property type="entry name" value="Poly(ADP-ribose)pol_cat_dom"/>
</dbReference>
<name>A0A9D4RN38_DREPO</name>
<dbReference type="SUPFAM" id="SSF56399">
    <property type="entry name" value="ADP-ribosylation"/>
    <property type="match status" value="1"/>
</dbReference>
<organism evidence="8 9">
    <name type="scientific">Dreissena polymorpha</name>
    <name type="common">Zebra mussel</name>
    <name type="synonym">Mytilus polymorpha</name>
    <dbReference type="NCBI Taxonomy" id="45954"/>
    <lineage>
        <taxon>Eukaryota</taxon>
        <taxon>Metazoa</taxon>
        <taxon>Spiralia</taxon>
        <taxon>Lophotrochozoa</taxon>
        <taxon>Mollusca</taxon>
        <taxon>Bivalvia</taxon>
        <taxon>Autobranchia</taxon>
        <taxon>Heteroconchia</taxon>
        <taxon>Euheterodonta</taxon>
        <taxon>Imparidentia</taxon>
        <taxon>Neoheterodontei</taxon>
        <taxon>Myida</taxon>
        <taxon>Dreissenoidea</taxon>
        <taxon>Dreissenidae</taxon>
        <taxon>Dreissena</taxon>
    </lineage>
</organism>
<keyword evidence="9" id="KW-1185">Reference proteome</keyword>